<gene>
    <name evidence="2" type="ORF">IAB37_07445</name>
</gene>
<organism evidence="2 3">
    <name type="scientific">Candidatus Faecivivens stercoravium</name>
    <dbReference type="NCBI Taxonomy" id="2840803"/>
    <lineage>
        <taxon>Bacteria</taxon>
        <taxon>Bacillati</taxon>
        <taxon>Bacillota</taxon>
        <taxon>Clostridia</taxon>
        <taxon>Eubacteriales</taxon>
        <taxon>Oscillospiraceae</taxon>
        <taxon>Oscillospiraceae incertae sedis</taxon>
        <taxon>Candidatus Faecivivens</taxon>
    </lineage>
</organism>
<dbReference type="PROSITE" id="PS51704">
    <property type="entry name" value="GP_PDE"/>
    <property type="match status" value="1"/>
</dbReference>
<accession>A0A9D1J574</accession>
<sequence>MVATIVLIVILLLAGLFLFLVAPGKRRDTGKFERKAFAHRGLHDNPGGIPENSLAAFRRARAHGYGVELDVQLSKDGQVVVFHDDTLDRVCGVPGHLYEKDYAELKRLRLLGTDERIPLFSEVLAALDGMPVICEIKVPAGQDAAEICAKAAPFIDGYKGDICMESFNPKAVQWFRKNRPDLVRGQLTMNFMKEPCGEPLLTRIAMSHLLVNVLGRPDFIAYGDYTGDTVGFALCRLFHPMLAAWTVTSQEQQDQLKNRYHTVIFEQYLAQ</sequence>
<dbReference type="InterPro" id="IPR017946">
    <property type="entry name" value="PLC-like_Pdiesterase_TIM-brl"/>
</dbReference>
<dbReference type="GO" id="GO:0006629">
    <property type="term" value="P:lipid metabolic process"/>
    <property type="evidence" value="ECO:0007669"/>
    <property type="project" value="InterPro"/>
</dbReference>
<name>A0A9D1J574_9FIRM</name>
<feature type="domain" description="GP-PDE" evidence="1">
    <location>
        <begin position="34"/>
        <end position="271"/>
    </location>
</feature>
<dbReference type="Gene3D" id="3.20.20.190">
    <property type="entry name" value="Phosphatidylinositol (PI) phosphodiesterase"/>
    <property type="match status" value="1"/>
</dbReference>
<dbReference type="PANTHER" id="PTHR46211">
    <property type="entry name" value="GLYCEROPHOSPHORYL DIESTER PHOSPHODIESTERASE"/>
    <property type="match status" value="1"/>
</dbReference>
<dbReference type="GO" id="GO:0008081">
    <property type="term" value="F:phosphoric diester hydrolase activity"/>
    <property type="evidence" value="ECO:0007669"/>
    <property type="project" value="InterPro"/>
</dbReference>
<dbReference type="EMBL" id="DVHA01000239">
    <property type="protein sequence ID" value="HIR61387.1"/>
    <property type="molecule type" value="Genomic_DNA"/>
</dbReference>
<dbReference type="Proteomes" id="UP000824241">
    <property type="component" value="Unassembled WGS sequence"/>
</dbReference>
<comment type="caution">
    <text evidence="2">The sequence shown here is derived from an EMBL/GenBank/DDBJ whole genome shotgun (WGS) entry which is preliminary data.</text>
</comment>
<dbReference type="SUPFAM" id="SSF51695">
    <property type="entry name" value="PLC-like phosphodiesterases"/>
    <property type="match status" value="1"/>
</dbReference>
<evidence type="ECO:0000313" key="3">
    <source>
        <dbReference type="Proteomes" id="UP000824241"/>
    </source>
</evidence>
<reference evidence="2" key="2">
    <citation type="journal article" date="2021" name="PeerJ">
        <title>Extensive microbial diversity within the chicken gut microbiome revealed by metagenomics and culture.</title>
        <authorList>
            <person name="Gilroy R."/>
            <person name="Ravi A."/>
            <person name="Getino M."/>
            <person name="Pursley I."/>
            <person name="Horton D.L."/>
            <person name="Alikhan N.F."/>
            <person name="Baker D."/>
            <person name="Gharbi K."/>
            <person name="Hall N."/>
            <person name="Watson M."/>
            <person name="Adriaenssens E.M."/>
            <person name="Foster-Nyarko E."/>
            <person name="Jarju S."/>
            <person name="Secka A."/>
            <person name="Antonio M."/>
            <person name="Oren A."/>
            <person name="Chaudhuri R.R."/>
            <person name="La Ragione R."/>
            <person name="Hildebrand F."/>
            <person name="Pallen M.J."/>
        </authorList>
    </citation>
    <scope>NUCLEOTIDE SEQUENCE</scope>
    <source>
        <strain evidence="2">CHK189-12415</strain>
    </source>
</reference>
<dbReference type="InterPro" id="IPR030395">
    <property type="entry name" value="GP_PDE_dom"/>
</dbReference>
<evidence type="ECO:0000259" key="1">
    <source>
        <dbReference type="PROSITE" id="PS51704"/>
    </source>
</evidence>
<dbReference type="AlphaFoldDB" id="A0A9D1J574"/>
<proteinExistence type="predicted"/>
<dbReference type="PANTHER" id="PTHR46211:SF1">
    <property type="entry name" value="GLYCEROPHOSPHODIESTER PHOSPHODIESTERASE, CYTOPLASMIC"/>
    <property type="match status" value="1"/>
</dbReference>
<dbReference type="Pfam" id="PF03009">
    <property type="entry name" value="GDPD"/>
    <property type="match status" value="1"/>
</dbReference>
<evidence type="ECO:0000313" key="2">
    <source>
        <dbReference type="EMBL" id="HIR61387.1"/>
    </source>
</evidence>
<reference evidence="2" key="1">
    <citation type="submission" date="2020-10" db="EMBL/GenBank/DDBJ databases">
        <authorList>
            <person name="Gilroy R."/>
        </authorList>
    </citation>
    <scope>NUCLEOTIDE SEQUENCE</scope>
    <source>
        <strain evidence="2">CHK189-12415</strain>
    </source>
</reference>
<protein>
    <submittedName>
        <fullName evidence="2">Glycerophosphodiester phosphodiesterase</fullName>
    </submittedName>
</protein>